<sequence>MPQAGQQGEERPLEALLSAGPLNSLTVTEVSTKANLSRKAEDGHHAILTDGSDSQKTMYMHPVWEKISKSQSKGQSEKGKLKKRREEKRREEKRREEKRREEKRREEKRREKK</sequence>
<dbReference type="Proteomes" id="UP000233556">
    <property type="component" value="Unassembled WGS sequence"/>
</dbReference>
<name>A0A2I0URE1_LIMLA</name>
<evidence type="ECO:0000313" key="3">
    <source>
        <dbReference type="Proteomes" id="UP000233556"/>
    </source>
</evidence>
<feature type="compositionally biased region" description="Basic and acidic residues" evidence="1">
    <location>
        <begin position="38"/>
        <end position="47"/>
    </location>
</feature>
<organism evidence="2 3">
    <name type="scientific">Limosa lapponica baueri</name>
    <dbReference type="NCBI Taxonomy" id="1758121"/>
    <lineage>
        <taxon>Eukaryota</taxon>
        <taxon>Metazoa</taxon>
        <taxon>Chordata</taxon>
        <taxon>Craniata</taxon>
        <taxon>Vertebrata</taxon>
        <taxon>Euteleostomi</taxon>
        <taxon>Archelosauria</taxon>
        <taxon>Archosauria</taxon>
        <taxon>Dinosauria</taxon>
        <taxon>Saurischia</taxon>
        <taxon>Theropoda</taxon>
        <taxon>Coelurosauria</taxon>
        <taxon>Aves</taxon>
        <taxon>Neognathae</taxon>
        <taxon>Neoaves</taxon>
        <taxon>Charadriiformes</taxon>
        <taxon>Scolopacidae</taxon>
        <taxon>Limosa</taxon>
    </lineage>
</organism>
<evidence type="ECO:0000313" key="2">
    <source>
        <dbReference type="EMBL" id="PKU48614.1"/>
    </source>
</evidence>
<accession>A0A2I0URE1</accession>
<dbReference type="EMBL" id="KZ505649">
    <property type="protein sequence ID" value="PKU48614.1"/>
    <property type="molecule type" value="Genomic_DNA"/>
</dbReference>
<keyword evidence="3" id="KW-1185">Reference proteome</keyword>
<reference evidence="3" key="2">
    <citation type="submission" date="2017-12" db="EMBL/GenBank/DDBJ databases">
        <title>Genome sequence of the Bar-tailed Godwit (Limosa lapponica baueri).</title>
        <authorList>
            <person name="Lima N.C.B."/>
            <person name="Parody-Merino A.M."/>
            <person name="Battley P.F."/>
            <person name="Fidler A.E."/>
            <person name="Prosdocimi F."/>
        </authorList>
    </citation>
    <scope>NUCLEOTIDE SEQUENCE [LARGE SCALE GENOMIC DNA]</scope>
</reference>
<feature type="region of interest" description="Disordered" evidence="1">
    <location>
        <begin position="1"/>
        <end position="113"/>
    </location>
</feature>
<proteinExistence type="predicted"/>
<evidence type="ECO:0000256" key="1">
    <source>
        <dbReference type="SAM" id="MobiDB-lite"/>
    </source>
</evidence>
<feature type="compositionally biased region" description="Basic and acidic residues" evidence="1">
    <location>
        <begin position="88"/>
        <end position="113"/>
    </location>
</feature>
<feature type="compositionally biased region" description="Polar residues" evidence="1">
    <location>
        <begin position="21"/>
        <end position="35"/>
    </location>
</feature>
<dbReference type="AlphaFoldDB" id="A0A2I0URE1"/>
<reference evidence="3" key="1">
    <citation type="submission" date="2017-11" db="EMBL/GenBank/DDBJ databases">
        <authorList>
            <person name="Lima N.C."/>
            <person name="Parody-Merino A.M."/>
            <person name="Battley P.F."/>
            <person name="Fidler A.E."/>
            <person name="Prosdocimi F."/>
        </authorList>
    </citation>
    <scope>NUCLEOTIDE SEQUENCE [LARGE SCALE GENOMIC DNA]</scope>
</reference>
<gene>
    <name evidence="2" type="ORF">llap_1066</name>
</gene>
<protein>
    <submittedName>
        <fullName evidence="2">Uncharacterized protein</fullName>
    </submittedName>
</protein>